<evidence type="ECO:0000256" key="1">
    <source>
        <dbReference type="SAM" id="MobiDB-lite"/>
    </source>
</evidence>
<dbReference type="EMBL" id="CCYD01000523">
    <property type="protein sequence ID" value="CEG40726.1"/>
    <property type="molecule type" value="Genomic_DNA"/>
</dbReference>
<organism evidence="2 3">
    <name type="scientific">Plasmopara halstedii</name>
    <name type="common">Downy mildew of sunflower</name>
    <dbReference type="NCBI Taxonomy" id="4781"/>
    <lineage>
        <taxon>Eukaryota</taxon>
        <taxon>Sar</taxon>
        <taxon>Stramenopiles</taxon>
        <taxon>Oomycota</taxon>
        <taxon>Peronosporomycetes</taxon>
        <taxon>Peronosporales</taxon>
        <taxon>Peronosporaceae</taxon>
        <taxon>Plasmopara</taxon>
    </lineage>
</organism>
<sequence length="145" mass="16103">MTTKQDFSSIYLCAPRQGTSRIDEGSVGEQDFTSEFENVVTYNKEGNVEKNHKFPGLNCLYSSMISKKMLKRRRDLGESELSNTEGVLVKSRAERGVARNPLSTAQSLKQLLHAKSDMVGQGPRHHGLNSCDAREMARKPLSSVA</sequence>
<accession>A0A0P1AJI8</accession>
<dbReference type="GeneID" id="36405965"/>
<dbReference type="Proteomes" id="UP000054928">
    <property type="component" value="Unassembled WGS sequence"/>
</dbReference>
<reference evidence="3" key="1">
    <citation type="submission" date="2014-09" db="EMBL/GenBank/DDBJ databases">
        <authorList>
            <person name="Sharma Rahul"/>
            <person name="Thines Marco"/>
        </authorList>
    </citation>
    <scope>NUCLEOTIDE SEQUENCE [LARGE SCALE GENOMIC DNA]</scope>
</reference>
<evidence type="ECO:0000313" key="2">
    <source>
        <dbReference type="EMBL" id="CEG40726.1"/>
    </source>
</evidence>
<dbReference type="AlphaFoldDB" id="A0A0P1AJI8"/>
<feature type="region of interest" description="Disordered" evidence="1">
    <location>
        <begin position="114"/>
        <end position="145"/>
    </location>
</feature>
<proteinExistence type="predicted"/>
<protein>
    <submittedName>
        <fullName evidence="2">Uncharacterized protein</fullName>
    </submittedName>
</protein>
<dbReference type="RefSeq" id="XP_024577095.1">
    <property type="nucleotide sequence ID" value="XM_024726416.1"/>
</dbReference>
<name>A0A0P1AJI8_PLAHL</name>
<keyword evidence="3" id="KW-1185">Reference proteome</keyword>
<evidence type="ECO:0000313" key="3">
    <source>
        <dbReference type="Proteomes" id="UP000054928"/>
    </source>
</evidence>